<protein>
    <submittedName>
        <fullName evidence="5">G10994 protein</fullName>
    </submittedName>
</protein>
<evidence type="ECO:0000259" key="4">
    <source>
        <dbReference type="Pfam" id="PF00248"/>
    </source>
</evidence>
<dbReference type="PANTHER" id="PTHR43827:SF3">
    <property type="entry name" value="NADP-DEPENDENT OXIDOREDUCTASE DOMAIN-CONTAINING PROTEIN"/>
    <property type="match status" value="1"/>
</dbReference>
<keyword evidence="2" id="KW-0521">NADP</keyword>
<evidence type="ECO:0000313" key="6">
    <source>
        <dbReference type="Proteomes" id="UP001497392"/>
    </source>
</evidence>
<accession>A0ABP1G816</accession>
<sequence length="289" mass="32403">MSQEDRGVRTIQLYNQVELPVLGLGTFKARGTALKAIVSCALSCGIRHIDTAGVYKNESEIADALEASGVPREDIFITSKIGPTQQGTGKALLACEEVLQRLRLEYVDLLLIHWPGVAKLEVKSTRNATKRLETWRVLESFYKSGRCRAIGVSNYEQQHLQELLDSAAVKPMVNQIEVHPRYPQRELREFCKQHSIAVVAYASLGCGDLLSHSTVQRAAQECDRTPAQVLLRWGLQQECAVIPKTIHQEYLEQYTAAQLLTWELSSSQLQALDAMDDAHKYCWNPAVVR</sequence>
<dbReference type="SUPFAM" id="SSF51430">
    <property type="entry name" value="NAD(P)-linked oxidoreductase"/>
    <property type="match status" value="1"/>
</dbReference>
<dbReference type="PRINTS" id="PR00069">
    <property type="entry name" value="ALDKETRDTASE"/>
</dbReference>
<keyword evidence="6" id="KW-1185">Reference proteome</keyword>
<name>A0ABP1G816_9CHLO</name>
<evidence type="ECO:0000256" key="1">
    <source>
        <dbReference type="ARBA" id="ARBA00007905"/>
    </source>
</evidence>
<dbReference type="PIRSF" id="PIRSF000097">
    <property type="entry name" value="AKR"/>
    <property type="match status" value="1"/>
</dbReference>
<dbReference type="CDD" id="cd19136">
    <property type="entry name" value="AKR_DrGR-like"/>
    <property type="match status" value="1"/>
</dbReference>
<dbReference type="Proteomes" id="UP001497392">
    <property type="component" value="Unassembled WGS sequence"/>
</dbReference>
<comment type="caution">
    <text evidence="5">The sequence shown here is derived from an EMBL/GenBank/DDBJ whole genome shotgun (WGS) entry which is preliminary data.</text>
</comment>
<evidence type="ECO:0000313" key="5">
    <source>
        <dbReference type="EMBL" id="CAL5227947.1"/>
    </source>
</evidence>
<dbReference type="EMBL" id="CAXHTA020000017">
    <property type="protein sequence ID" value="CAL5227947.1"/>
    <property type="molecule type" value="Genomic_DNA"/>
</dbReference>
<dbReference type="Pfam" id="PF00248">
    <property type="entry name" value="Aldo_ket_red"/>
    <property type="match status" value="1"/>
</dbReference>
<keyword evidence="3" id="KW-0560">Oxidoreductase</keyword>
<dbReference type="InterPro" id="IPR023210">
    <property type="entry name" value="NADP_OxRdtase_dom"/>
</dbReference>
<dbReference type="PROSITE" id="PS00062">
    <property type="entry name" value="ALDOKETO_REDUCTASE_2"/>
    <property type="match status" value="1"/>
</dbReference>
<dbReference type="Gene3D" id="3.20.20.100">
    <property type="entry name" value="NADP-dependent oxidoreductase domain"/>
    <property type="match status" value="1"/>
</dbReference>
<feature type="domain" description="NADP-dependent oxidoreductase" evidence="4">
    <location>
        <begin position="33"/>
        <end position="276"/>
    </location>
</feature>
<organism evidence="5 6">
    <name type="scientific">Coccomyxa viridis</name>
    <dbReference type="NCBI Taxonomy" id="1274662"/>
    <lineage>
        <taxon>Eukaryota</taxon>
        <taxon>Viridiplantae</taxon>
        <taxon>Chlorophyta</taxon>
        <taxon>core chlorophytes</taxon>
        <taxon>Trebouxiophyceae</taxon>
        <taxon>Trebouxiophyceae incertae sedis</taxon>
        <taxon>Coccomyxaceae</taxon>
        <taxon>Coccomyxa</taxon>
    </lineage>
</organism>
<reference evidence="5 6" key="1">
    <citation type="submission" date="2024-06" db="EMBL/GenBank/DDBJ databases">
        <authorList>
            <person name="Kraege A."/>
            <person name="Thomma B."/>
        </authorList>
    </citation>
    <scope>NUCLEOTIDE SEQUENCE [LARGE SCALE GENOMIC DNA]</scope>
</reference>
<dbReference type="PANTHER" id="PTHR43827">
    <property type="entry name" value="2,5-DIKETO-D-GLUCONIC ACID REDUCTASE"/>
    <property type="match status" value="1"/>
</dbReference>
<dbReference type="InterPro" id="IPR020471">
    <property type="entry name" value="AKR"/>
</dbReference>
<evidence type="ECO:0000256" key="3">
    <source>
        <dbReference type="ARBA" id="ARBA00023002"/>
    </source>
</evidence>
<comment type="similarity">
    <text evidence="1">Belongs to the aldo/keto reductase family.</text>
</comment>
<dbReference type="InterPro" id="IPR036812">
    <property type="entry name" value="NAD(P)_OxRdtase_dom_sf"/>
</dbReference>
<dbReference type="InterPro" id="IPR018170">
    <property type="entry name" value="Aldo/ket_reductase_CS"/>
</dbReference>
<evidence type="ECO:0000256" key="2">
    <source>
        <dbReference type="ARBA" id="ARBA00022857"/>
    </source>
</evidence>
<proteinExistence type="inferred from homology"/>
<gene>
    <name evidence="5" type="primary">g10994</name>
    <name evidence="5" type="ORF">VP750_LOCUS9853</name>
</gene>